<dbReference type="Gene3D" id="3.20.20.80">
    <property type="entry name" value="Glycosidases"/>
    <property type="match status" value="1"/>
</dbReference>
<organism evidence="2 3">
    <name type="scientific">Symbiodinium necroappetens</name>
    <dbReference type="NCBI Taxonomy" id="1628268"/>
    <lineage>
        <taxon>Eukaryota</taxon>
        <taxon>Sar</taxon>
        <taxon>Alveolata</taxon>
        <taxon>Dinophyceae</taxon>
        <taxon>Suessiales</taxon>
        <taxon>Symbiodiniaceae</taxon>
        <taxon>Symbiodinium</taxon>
    </lineage>
</organism>
<gene>
    <name evidence="2" type="primary">TDP1</name>
    <name evidence="2" type="ORF">SNEC2469_LOCUS1587</name>
</gene>
<sequence>MTWLRHFAFATALCLPVSAETWTFEPECGLAVSVKEPPRAADAPTKFIAETGGWGFSYGPLPTRKPGSFPNDDMMTEAIQGQWGLGGRDDIAIIARMGAKMLRLYGNDPRFDGKKFLDYANRLGLKVVAGISDYPYEHGPGKCWKNDLNCYEAIRESYSATLENKSFVAHGKYHPALDTLVLTNEPDLKFTGVPGRNYMKAVLSAFDGVLAAEKAIGLDVTSPENIKFTAAFSYQVCPRCNHILELRSLGCCISCAATNTCGSLGQVGKAQEDGGMRCPNVRKPFHADDCPGLPMILDVHKAMEDPSSVGYSFKTEGWEKAFENRWIHSFNGFVGADALDQQFIQKYSKLPFNVNKPVDKMIKVFMGEYGDPNLARKPNDLKVDLDKARRLVEDKTNAFVGFNFFQYQVAYWKPCEDSDGWDRWEGEAWDNPMSKPLPRGCNERLYGTFSLGDIQVSKTGGINYDSHNVYPIQCVKPIFRGKPQAIADAYGGSAPNTTTCEAGWEAKPKQYCVASRGLGMLGHGWAAHAPQ</sequence>
<evidence type="ECO:0000256" key="1">
    <source>
        <dbReference type="SAM" id="SignalP"/>
    </source>
</evidence>
<feature type="signal peptide" evidence="1">
    <location>
        <begin position="1"/>
        <end position="19"/>
    </location>
</feature>
<dbReference type="OrthoDB" id="411493at2759"/>
<evidence type="ECO:0000313" key="2">
    <source>
        <dbReference type="EMBL" id="CAE7201649.1"/>
    </source>
</evidence>
<dbReference type="Proteomes" id="UP000601435">
    <property type="component" value="Unassembled WGS sequence"/>
</dbReference>
<comment type="caution">
    <text evidence="2">The sequence shown here is derived from an EMBL/GenBank/DDBJ whole genome shotgun (WGS) entry which is preliminary data.</text>
</comment>
<protein>
    <submittedName>
        <fullName evidence="2">TDP1 protein</fullName>
    </submittedName>
</protein>
<feature type="chain" id="PRO_5032807309" evidence="1">
    <location>
        <begin position="20"/>
        <end position="531"/>
    </location>
</feature>
<dbReference type="AlphaFoldDB" id="A0A812JHR3"/>
<keyword evidence="1" id="KW-0732">Signal</keyword>
<dbReference type="SUPFAM" id="SSF51445">
    <property type="entry name" value="(Trans)glycosidases"/>
    <property type="match status" value="1"/>
</dbReference>
<accession>A0A812JHR3</accession>
<reference evidence="2" key="1">
    <citation type="submission" date="2021-02" db="EMBL/GenBank/DDBJ databases">
        <authorList>
            <person name="Dougan E. K."/>
            <person name="Rhodes N."/>
            <person name="Thang M."/>
            <person name="Chan C."/>
        </authorList>
    </citation>
    <scope>NUCLEOTIDE SEQUENCE</scope>
</reference>
<keyword evidence="3" id="KW-1185">Reference proteome</keyword>
<evidence type="ECO:0000313" key="3">
    <source>
        <dbReference type="Proteomes" id="UP000601435"/>
    </source>
</evidence>
<dbReference type="InterPro" id="IPR017853">
    <property type="entry name" value="GH"/>
</dbReference>
<dbReference type="EMBL" id="CAJNJA010005920">
    <property type="protein sequence ID" value="CAE7201649.1"/>
    <property type="molecule type" value="Genomic_DNA"/>
</dbReference>
<name>A0A812JHR3_9DINO</name>
<proteinExistence type="predicted"/>